<dbReference type="GO" id="GO:0015252">
    <property type="term" value="F:proton channel activity"/>
    <property type="evidence" value="ECO:0007669"/>
    <property type="project" value="InterPro"/>
</dbReference>
<keyword evidence="8 13" id="KW-1133">Transmembrane helix</keyword>
<evidence type="ECO:0000256" key="5">
    <source>
        <dbReference type="ARBA" id="ARBA00022692"/>
    </source>
</evidence>
<proteinExistence type="inferred from homology"/>
<organism evidence="14 15">
    <name type="scientific">Sphingomonas psychrotolerans</name>
    <dbReference type="NCBI Taxonomy" id="1327635"/>
    <lineage>
        <taxon>Bacteria</taxon>
        <taxon>Pseudomonadati</taxon>
        <taxon>Pseudomonadota</taxon>
        <taxon>Alphaproteobacteria</taxon>
        <taxon>Sphingomonadales</taxon>
        <taxon>Sphingomonadaceae</taxon>
        <taxon>Sphingomonas</taxon>
    </lineage>
</organism>
<evidence type="ECO:0000256" key="8">
    <source>
        <dbReference type="ARBA" id="ARBA00022989"/>
    </source>
</evidence>
<keyword evidence="4" id="KW-0633">Potassium transport</keyword>
<feature type="transmembrane region" description="Helical" evidence="13">
    <location>
        <begin position="16"/>
        <end position="35"/>
    </location>
</feature>
<dbReference type="KEGG" id="sphc:CVN68_01025"/>
<dbReference type="RefSeq" id="WP_100280560.1">
    <property type="nucleotide sequence ID" value="NZ_CP024923.1"/>
</dbReference>
<feature type="transmembrane region" description="Helical" evidence="13">
    <location>
        <begin position="112"/>
        <end position="130"/>
    </location>
</feature>
<dbReference type="InterPro" id="IPR010617">
    <property type="entry name" value="TMEM175-like"/>
</dbReference>
<evidence type="ECO:0000256" key="12">
    <source>
        <dbReference type="ARBA" id="ARBA00034430"/>
    </source>
</evidence>
<evidence type="ECO:0000256" key="2">
    <source>
        <dbReference type="ARBA" id="ARBA00006920"/>
    </source>
</evidence>
<accession>A0A2K8MA31</accession>
<dbReference type="PANTHER" id="PTHR31462">
    <property type="entry name" value="ENDOSOMAL/LYSOSOMAL POTASSIUM CHANNEL TMEM175"/>
    <property type="match status" value="1"/>
</dbReference>
<feature type="transmembrane region" description="Helical" evidence="13">
    <location>
        <begin position="174"/>
        <end position="194"/>
    </location>
</feature>
<dbReference type="EMBL" id="CP024923">
    <property type="protein sequence ID" value="ATY30748.1"/>
    <property type="molecule type" value="Genomic_DNA"/>
</dbReference>
<keyword evidence="15" id="KW-1185">Reference proteome</keyword>
<keyword evidence="10 13" id="KW-0472">Membrane</keyword>
<evidence type="ECO:0000256" key="11">
    <source>
        <dbReference type="ARBA" id="ARBA00023303"/>
    </source>
</evidence>
<evidence type="ECO:0000256" key="4">
    <source>
        <dbReference type="ARBA" id="ARBA00022538"/>
    </source>
</evidence>
<comment type="subcellular location">
    <subcellularLocation>
        <location evidence="1">Membrane</location>
        <topology evidence="1">Multi-pass membrane protein</topology>
    </subcellularLocation>
</comment>
<dbReference type="PANTHER" id="PTHR31462:SF5">
    <property type="entry name" value="ENDOSOMAL_LYSOSOMAL PROTON CHANNEL TMEM175"/>
    <property type="match status" value="1"/>
</dbReference>
<dbReference type="GO" id="GO:0005267">
    <property type="term" value="F:potassium channel activity"/>
    <property type="evidence" value="ECO:0007669"/>
    <property type="project" value="UniProtKB-KW"/>
</dbReference>
<keyword evidence="7" id="KW-0630">Potassium</keyword>
<evidence type="ECO:0000256" key="6">
    <source>
        <dbReference type="ARBA" id="ARBA00022826"/>
    </source>
</evidence>
<dbReference type="OrthoDB" id="7626281at2"/>
<keyword evidence="11" id="KW-0407">Ion channel</keyword>
<protein>
    <submittedName>
        <fullName evidence="14">DUF1211 domain-containing protein</fullName>
    </submittedName>
</protein>
<feature type="transmembrane region" description="Helical" evidence="13">
    <location>
        <begin position="78"/>
        <end position="100"/>
    </location>
</feature>
<dbReference type="AlphaFoldDB" id="A0A2K8MA31"/>
<evidence type="ECO:0000313" key="15">
    <source>
        <dbReference type="Proteomes" id="UP000229081"/>
    </source>
</evidence>
<dbReference type="Proteomes" id="UP000229081">
    <property type="component" value="Chromosome"/>
</dbReference>
<keyword evidence="5 13" id="KW-0812">Transmembrane</keyword>
<name>A0A2K8MA31_9SPHN</name>
<keyword evidence="3" id="KW-0813">Transport</keyword>
<gene>
    <name evidence="14" type="ORF">CVN68_01025</name>
</gene>
<evidence type="ECO:0000256" key="10">
    <source>
        <dbReference type="ARBA" id="ARBA00023136"/>
    </source>
</evidence>
<keyword evidence="9" id="KW-0406">Ion transport</keyword>
<evidence type="ECO:0000256" key="7">
    <source>
        <dbReference type="ARBA" id="ARBA00022958"/>
    </source>
</evidence>
<feature type="transmembrane region" description="Helical" evidence="13">
    <location>
        <begin position="47"/>
        <end position="66"/>
    </location>
</feature>
<dbReference type="GO" id="GO:0016020">
    <property type="term" value="C:membrane"/>
    <property type="evidence" value="ECO:0007669"/>
    <property type="project" value="UniProtKB-SubCell"/>
</dbReference>
<evidence type="ECO:0000256" key="13">
    <source>
        <dbReference type="SAM" id="Phobius"/>
    </source>
</evidence>
<evidence type="ECO:0000256" key="9">
    <source>
        <dbReference type="ARBA" id="ARBA00023065"/>
    </source>
</evidence>
<comment type="similarity">
    <text evidence="2">Belongs to the TMEM175 family.</text>
</comment>
<keyword evidence="6" id="KW-0631">Potassium channel</keyword>
<sequence>MPEETEGRAGVTRVEAYSDAVIAIVVTIMVLEMHAPEEPGWGHLLHLWPIFTAYALSFAYVSIYWVNHHRLFHHATRVTNGLLWSNIALIFTLSLIPFGTAYLGEQIFSRDATLVYMGIMLLPSVAYMWLQRTVRRTGSQSEESQAYHRLALRKGAAASIVYASGIALTFVSPALGLACAALVALFWCLPASALDHLFER</sequence>
<comment type="catalytic activity">
    <reaction evidence="12">
        <text>K(+)(in) = K(+)(out)</text>
        <dbReference type="Rhea" id="RHEA:29463"/>
        <dbReference type="ChEBI" id="CHEBI:29103"/>
    </reaction>
</comment>
<reference evidence="14 15" key="1">
    <citation type="submission" date="2017-11" db="EMBL/GenBank/DDBJ databases">
        <title>Complete genome sequence of Sphingomonas sp. Strain Cra20, a psychrotolerant potential plant growth promoting rhizobacteria.</title>
        <authorList>
            <person name="Luo Y."/>
        </authorList>
    </citation>
    <scope>NUCLEOTIDE SEQUENCE [LARGE SCALE GENOMIC DNA]</scope>
    <source>
        <strain evidence="14 15">Cra20</strain>
    </source>
</reference>
<evidence type="ECO:0000313" key="14">
    <source>
        <dbReference type="EMBL" id="ATY30748.1"/>
    </source>
</evidence>
<evidence type="ECO:0000256" key="3">
    <source>
        <dbReference type="ARBA" id="ARBA00022448"/>
    </source>
</evidence>
<dbReference type="Pfam" id="PF06736">
    <property type="entry name" value="TMEM175"/>
    <property type="match status" value="1"/>
</dbReference>
<evidence type="ECO:0000256" key="1">
    <source>
        <dbReference type="ARBA" id="ARBA00004141"/>
    </source>
</evidence>